<proteinExistence type="predicted"/>
<dbReference type="PANTHER" id="PTHR31692:SF49">
    <property type="entry name" value="EXPANSIN-B15-LIKE"/>
    <property type="match status" value="1"/>
</dbReference>
<name>A0ABS8TCM8_DATST</name>
<dbReference type="InterPro" id="IPR036749">
    <property type="entry name" value="Expansin_CBD_sf"/>
</dbReference>
<sequence>MAALMGVTEDLVDMGMQYQKHLSLHWRSCVSQSAHFDLESGTAFGSMEGLLDKNKTQGCWCLANCYARVACDYSRKNIAFHVDQGSNSEYFAVVIEFEEGDRILLKLN</sequence>
<gene>
    <name evidence="1" type="ORF">HAX54_007188</name>
</gene>
<protein>
    <submittedName>
        <fullName evidence="1">Uncharacterized protein</fullName>
    </submittedName>
</protein>
<evidence type="ECO:0000313" key="1">
    <source>
        <dbReference type="EMBL" id="MCD7468750.1"/>
    </source>
</evidence>
<dbReference type="Gene3D" id="2.60.40.760">
    <property type="entry name" value="Expansin, cellulose-binding-like domain"/>
    <property type="match status" value="1"/>
</dbReference>
<organism evidence="1 2">
    <name type="scientific">Datura stramonium</name>
    <name type="common">Jimsonweed</name>
    <name type="synonym">Common thornapple</name>
    <dbReference type="NCBI Taxonomy" id="4076"/>
    <lineage>
        <taxon>Eukaryota</taxon>
        <taxon>Viridiplantae</taxon>
        <taxon>Streptophyta</taxon>
        <taxon>Embryophyta</taxon>
        <taxon>Tracheophyta</taxon>
        <taxon>Spermatophyta</taxon>
        <taxon>Magnoliopsida</taxon>
        <taxon>eudicotyledons</taxon>
        <taxon>Gunneridae</taxon>
        <taxon>Pentapetalae</taxon>
        <taxon>asterids</taxon>
        <taxon>lamiids</taxon>
        <taxon>Solanales</taxon>
        <taxon>Solanaceae</taxon>
        <taxon>Solanoideae</taxon>
        <taxon>Datureae</taxon>
        <taxon>Datura</taxon>
    </lineage>
</organism>
<keyword evidence="2" id="KW-1185">Reference proteome</keyword>
<dbReference type="PANTHER" id="PTHR31692">
    <property type="entry name" value="EXPANSIN-B3"/>
    <property type="match status" value="1"/>
</dbReference>
<comment type="caution">
    <text evidence="1">The sequence shown here is derived from an EMBL/GenBank/DDBJ whole genome shotgun (WGS) entry which is preliminary data.</text>
</comment>
<evidence type="ECO:0000313" key="2">
    <source>
        <dbReference type="Proteomes" id="UP000823775"/>
    </source>
</evidence>
<dbReference type="Proteomes" id="UP000823775">
    <property type="component" value="Unassembled WGS sequence"/>
</dbReference>
<reference evidence="1 2" key="1">
    <citation type="journal article" date="2021" name="BMC Genomics">
        <title>Datura genome reveals duplications of psychoactive alkaloid biosynthetic genes and high mutation rate following tissue culture.</title>
        <authorList>
            <person name="Rajewski A."/>
            <person name="Carter-House D."/>
            <person name="Stajich J."/>
            <person name="Litt A."/>
        </authorList>
    </citation>
    <scope>NUCLEOTIDE SEQUENCE [LARGE SCALE GENOMIC DNA]</scope>
    <source>
        <strain evidence="1">AR-01</strain>
    </source>
</reference>
<accession>A0ABS8TCM8</accession>
<dbReference type="EMBL" id="JACEIK010001369">
    <property type="protein sequence ID" value="MCD7468750.1"/>
    <property type="molecule type" value="Genomic_DNA"/>
</dbReference>